<name>A0ABV3HTL3_9ACTN</name>
<accession>A0ABV3HTL3</accession>
<evidence type="ECO:0000313" key="1">
    <source>
        <dbReference type="EMBL" id="MEV4681914.1"/>
    </source>
</evidence>
<protein>
    <submittedName>
        <fullName evidence="1">Uncharacterized protein</fullName>
    </submittedName>
</protein>
<gene>
    <name evidence="1" type="ORF">AB0K36_14175</name>
</gene>
<proteinExistence type="predicted"/>
<dbReference type="RefSeq" id="WP_364592983.1">
    <property type="nucleotide sequence ID" value="NZ_JBFAQK010000015.1"/>
</dbReference>
<keyword evidence="2" id="KW-1185">Reference proteome</keyword>
<dbReference type="EMBL" id="JBFAQK010000015">
    <property type="protein sequence ID" value="MEV4681914.1"/>
    <property type="molecule type" value="Genomic_DNA"/>
</dbReference>
<dbReference type="Proteomes" id="UP001552521">
    <property type="component" value="Unassembled WGS sequence"/>
</dbReference>
<sequence length="63" mass="7017">MSGTSFYGFQERQDGTVLVTWGCRPVLSVRRPAEISRLSSELSQGDVQEVLARWAGRASKEMV</sequence>
<reference evidence="1 2" key="1">
    <citation type="submission" date="2024-06" db="EMBL/GenBank/DDBJ databases">
        <title>The Natural Products Discovery Center: Release of the First 8490 Sequenced Strains for Exploring Actinobacteria Biosynthetic Diversity.</title>
        <authorList>
            <person name="Kalkreuter E."/>
            <person name="Kautsar S.A."/>
            <person name="Yang D."/>
            <person name="Bader C.D."/>
            <person name="Teijaro C.N."/>
            <person name="Fluegel L."/>
            <person name="Davis C.M."/>
            <person name="Simpson J.R."/>
            <person name="Lauterbach L."/>
            <person name="Steele A.D."/>
            <person name="Gui C."/>
            <person name="Meng S."/>
            <person name="Li G."/>
            <person name="Viehrig K."/>
            <person name="Ye F."/>
            <person name="Su P."/>
            <person name="Kiefer A.F."/>
            <person name="Nichols A."/>
            <person name="Cepeda A.J."/>
            <person name="Yan W."/>
            <person name="Fan B."/>
            <person name="Jiang Y."/>
            <person name="Adhikari A."/>
            <person name="Zheng C.-J."/>
            <person name="Schuster L."/>
            <person name="Cowan T.M."/>
            <person name="Smanski M.J."/>
            <person name="Chevrette M.G."/>
            <person name="De Carvalho L.P.S."/>
            <person name="Shen B."/>
        </authorList>
    </citation>
    <scope>NUCLEOTIDE SEQUENCE [LARGE SCALE GENOMIC DNA]</scope>
    <source>
        <strain evidence="1 2">NPDC049344</strain>
    </source>
</reference>
<comment type="caution">
    <text evidence="1">The sequence shown here is derived from an EMBL/GenBank/DDBJ whole genome shotgun (WGS) entry which is preliminary data.</text>
</comment>
<evidence type="ECO:0000313" key="2">
    <source>
        <dbReference type="Proteomes" id="UP001552521"/>
    </source>
</evidence>
<organism evidence="1 2">
    <name type="scientific">Streptomyces kurssanovii</name>
    <dbReference type="NCBI Taxonomy" id="67312"/>
    <lineage>
        <taxon>Bacteria</taxon>
        <taxon>Bacillati</taxon>
        <taxon>Actinomycetota</taxon>
        <taxon>Actinomycetes</taxon>
        <taxon>Kitasatosporales</taxon>
        <taxon>Streptomycetaceae</taxon>
        <taxon>Streptomyces</taxon>
    </lineage>
</organism>